<reference evidence="1 2" key="1">
    <citation type="journal article" date="2016" name="Nat. Commun.">
        <title>Thousands of microbial genomes shed light on interconnected biogeochemical processes in an aquifer system.</title>
        <authorList>
            <person name="Anantharaman K."/>
            <person name="Brown C.T."/>
            <person name="Hug L.A."/>
            <person name="Sharon I."/>
            <person name="Castelle C.J."/>
            <person name="Probst A.J."/>
            <person name="Thomas B.C."/>
            <person name="Singh A."/>
            <person name="Wilkins M.J."/>
            <person name="Karaoz U."/>
            <person name="Brodie E.L."/>
            <person name="Williams K.H."/>
            <person name="Hubbard S.S."/>
            <person name="Banfield J.F."/>
        </authorList>
    </citation>
    <scope>NUCLEOTIDE SEQUENCE [LARGE SCALE GENOMIC DNA]</scope>
</reference>
<comment type="caution">
    <text evidence="1">The sequence shown here is derived from an EMBL/GenBank/DDBJ whole genome shotgun (WGS) entry which is preliminary data.</text>
</comment>
<dbReference type="AlphaFoldDB" id="A0A1G2HMB6"/>
<dbReference type="Proteomes" id="UP000178509">
    <property type="component" value="Unassembled WGS sequence"/>
</dbReference>
<protein>
    <submittedName>
        <fullName evidence="1">Uncharacterized protein</fullName>
    </submittedName>
</protein>
<sequence length="555" mass="63714">MPTPEDNKIVPEEVLQQKRYFKLASDIVVYGRLDLLKSLNTQELTEVAKCLITMDRAPIITYYNEFKDVDGNTLIDFILDIDSQNFDRDILIILGTYKDIDSSQVLDKLTEKNAWGVIANGFENQIFDCKLKNWIAEKLLENGHVLVVANCLDNLENLNEFLANDTNFLSILEGVYGGGAIVYRENNGTQLQEIQNHLLNKIEFLLNTEAVKNDPVKILYIVRMFLLFPHKYLRIAELAKNMGGLVASLFGKYQPHIIDLVIALEKVRHSEDSIDIQKPSYNLEIEAMNIDVGMELDTPITNDINLIINFVKKLDEVQKKIREEIAQHLKDSKDTDRQMLGVYDSVHINIGIPRIAEDELSNVFSQDIISQVASGVYMLLELIGLVYNSIGRVSYMYKNRLADLITIDENEIFTVIQSVKLGYHAKLQNRLWSFNLTADNAPMLEILMRYMEKLLKHYRLDAAEARKSVGDIVKDVVEFMKKTEEETYKRLGESPEEGLPLTYGELVSRDILGEWIIDEEKLKSGIFPSAYLLDRSEILRFIMRRLSDYIKTPLV</sequence>
<accession>A0A1G2HMB6</accession>
<evidence type="ECO:0000313" key="1">
    <source>
        <dbReference type="EMBL" id="OGZ63028.1"/>
    </source>
</evidence>
<dbReference type="STRING" id="1802164.A3H51_00350"/>
<dbReference type="EMBL" id="MHOJ01000004">
    <property type="protein sequence ID" value="OGZ63028.1"/>
    <property type="molecule type" value="Genomic_DNA"/>
</dbReference>
<evidence type="ECO:0000313" key="2">
    <source>
        <dbReference type="Proteomes" id="UP000178509"/>
    </source>
</evidence>
<proteinExistence type="predicted"/>
<organism evidence="1 2">
    <name type="scientific">Candidatus Spechtbacteria bacterium RIFCSPLOWO2_02_FULL_38_8</name>
    <dbReference type="NCBI Taxonomy" id="1802164"/>
    <lineage>
        <taxon>Bacteria</taxon>
        <taxon>Candidatus Spechtiibacteriota</taxon>
    </lineage>
</organism>
<name>A0A1G2HMB6_9BACT</name>
<gene>
    <name evidence="1" type="ORF">A3H51_00350</name>
</gene>